<dbReference type="AlphaFoldDB" id="A0A2P6QKJ5"/>
<name>A0A2P6QKJ5_ROSCH</name>
<keyword evidence="2" id="KW-1185">Reference proteome</keyword>
<organism evidence="1 2">
    <name type="scientific">Rosa chinensis</name>
    <name type="common">China rose</name>
    <dbReference type="NCBI Taxonomy" id="74649"/>
    <lineage>
        <taxon>Eukaryota</taxon>
        <taxon>Viridiplantae</taxon>
        <taxon>Streptophyta</taxon>
        <taxon>Embryophyta</taxon>
        <taxon>Tracheophyta</taxon>
        <taxon>Spermatophyta</taxon>
        <taxon>Magnoliopsida</taxon>
        <taxon>eudicotyledons</taxon>
        <taxon>Gunneridae</taxon>
        <taxon>Pentapetalae</taxon>
        <taxon>rosids</taxon>
        <taxon>fabids</taxon>
        <taxon>Rosales</taxon>
        <taxon>Rosaceae</taxon>
        <taxon>Rosoideae</taxon>
        <taxon>Rosoideae incertae sedis</taxon>
        <taxon>Rosa</taxon>
    </lineage>
</organism>
<protein>
    <submittedName>
        <fullName evidence="1">Uncharacterized protein</fullName>
    </submittedName>
</protein>
<evidence type="ECO:0000313" key="1">
    <source>
        <dbReference type="EMBL" id="PRQ34699.1"/>
    </source>
</evidence>
<evidence type="ECO:0000313" key="2">
    <source>
        <dbReference type="Proteomes" id="UP000238479"/>
    </source>
</evidence>
<proteinExistence type="predicted"/>
<dbReference type="EMBL" id="PDCK01000043">
    <property type="protein sequence ID" value="PRQ34699.1"/>
    <property type="molecule type" value="Genomic_DNA"/>
</dbReference>
<gene>
    <name evidence="1" type="ORF">RchiOBHm_Chr5g0072001</name>
</gene>
<dbReference type="Proteomes" id="UP000238479">
    <property type="component" value="Chromosome 5"/>
</dbReference>
<dbReference type="Gramene" id="PRQ34699">
    <property type="protein sequence ID" value="PRQ34699"/>
    <property type="gene ID" value="RchiOBHm_Chr5g0072001"/>
</dbReference>
<accession>A0A2P6QKJ5</accession>
<comment type="caution">
    <text evidence="1">The sequence shown here is derived from an EMBL/GenBank/DDBJ whole genome shotgun (WGS) entry which is preliminary data.</text>
</comment>
<sequence length="64" mass="7022">MGSLFSTPKNPYCHCRCFLIAPDDNNGGVIGKEQLSETFTIIVDVLWALPRASVEISNHVVVAF</sequence>
<reference evidence="1 2" key="1">
    <citation type="journal article" date="2018" name="Nat. Genet.">
        <title>The Rosa genome provides new insights in the design of modern roses.</title>
        <authorList>
            <person name="Bendahmane M."/>
        </authorList>
    </citation>
    <scope>NUCLEOTIDE SEQUENCE [LARGE SCALE GENOMIC DNA]</scope>
    <source>
        <strain evidence="2">cv. Old Blush</strain>
    </source>
</reference>